<organism evidence="2 3">
    <name type="scientific">Diaporthe helianthi</name>
    <dbReference type="NCBI Taxonomy" id="158607"/>
    <lineage>
        <taxon>Eukaryota</taxon>
        <taxon>Fungi</taxon>
        <taxon>Dikarya</taxon>
        <taxon>Ascomycota</taxon>
        <taxon>Pezizomycotina</taxon>
        <taxon>Sordariomycetes</taxon>
        <taxon>Sordariomycetidae</taxon>
        <taxon>Diaporthales</taxon>
        <taxon>Diaporthaceae</taxon>
        <taxon>Diaporthe</taxon>
    </lineage>
</organism>
<name>A0A2P5HH81_DIAHE</name>
<dbReference type="OrthoDB" id="5342924at2759"/>
<protein>
    <submittedName>
        <fullName evidence="2">Uncharacterized protein</fullName>
    </submittedName>
</protein>
<feature type="transmembrane region" description="Helical" evidence="1">
    <location>
        <begin position="216"/>
        <end position="240"/>
    </location>
</feature>
<dbReference type="AlphaFoldDB" id="A0A2P5HH81"/>
<keyword evidence="1" id="KW-0472">Membrane</keyword>
<evidence type="ECO:0000313" key="3">
    <source>
        <dbReference type="Proteomes" id="UP000094444"/>
    </source>
</evidence>
<keyword evidence="1" id="KW-1133">Transmembrane helix</keyword>
<comment type="caution">
    <text evidence="2">The sequence shown here is derived from an EMBL/GenBank/DDBJ whole genome shotgun (WGS) entry which is preliminary data.</text>
</comment>
<accession>A0A2P5HH81</accession>
<keyword evidence="1" id="KW-0812">Transmembrane</keyword>
<dbReference type="Proteomes" id="UP000094444">
    <property type="component" value="Unassembled WGS sequence"/>
</dbReference>
<sequence>MLIEVYSDSDDGNRILAPVTCAIDARWARGTIFGSSLPHTDNMVLSGSLTTTAAQPNNLTFAPVPGPDWRFAQLDKTWLDALTPLLGGKNSTRKKGWTTAASMFAYAGLENSTGLVTGSWASISHTLETTIGTLVVDGMSRSGLADNGGNIHQVLERYGWMRYLPSRLSEPGSYFDRLLDGKTVVLEPNNTAGAPLTRMRWDVTVSGLAYKADTTAVYLAIAVIFCCTMIGMCHAAYMLITRRSSEAWDSIEEMIVLSQLSRPSLSPDLANTSGGIHASVALKTKAQILHRTRNASENNEEEVQLFLGHTQGPACKLIQDGKSYGRHS</sequence>
<dbReference type="EMBL" id="MAVT02002133">
    <property type="protein sequence ID" value="POS69604.1"/>
    <property type="molecule type" value="Genomic_DNA"/>
</dbReference>
<evidence type="ECO:0000313" key="2">
    <source>
        <dbReference type="EMBL" id="POS69604.1"/>
    </source>
</evidence>
<proteinExistence type="predicted"/>
<gene>
    <name evidence="2" type="ORF">DHEL01_v212002</name>
</gene>
<dbReference type="InParanoid" id="A0A2P5HH81"/>
<reference evidence="2" key="1">
    <citation type="submission" date="2017-09" db="EMBL/GenBank/DDBJ databases">
        <title>Polyketide synthases of a Diaporthe helianthi virulent isolate.</title>
        <authorList>
            <person name="Baroncelli R."/>
        </authorList>
    </citation>
    <scope>NUCLEOTIDE SEQUENCE [LARGE SCALE GENOMIC DNA]</scope>
    <source>
        <strain evidence="2">7/96</strain>
    </source>
</reference>
<dbReference type="STRING" id="158607.A0A2P5HH81"/>
<keyword evidence="3" id="KW-1185">Reference proteome</keyword>
<evidence type="ECO:0000256" key="1">
    <source>
        <dbReference type="SAM" id="Phobius"/>
    </source>
</evidence>